<sequence length="349" mass="39704">MLQERLICPPRPEYPFYITAKRYWLQAFEAHANDPEALTLIVLHSTSFHKETWEPALHDLFGFVVKNGRGTVKIREAWAIDCPNHGEAAVLNEEMLMRPEYANHFSCAAYATAVHRFLSAGPRQGPDGWTHGVDFRKRKLVGLGHSLGANAILILQRREPIFNFSFLIIVEPMLSPLGSKPMERLRSKLVMSAYERRDVWGDASQARKTFRESQAKRWDPRVLDTFIDFGLRIHPGSRAEVAPYHGVTLACTREQEAAMYRDTEGLLSPVEDLNHICKRKRVHLILGGKNDYIPKRVHKAIVDPSSGRIYASTRTLEAAGHLIPQEFPEELAAYIYDILLKEPCVIAKL</sequence>
<proteinExistence type="predicted"/>
<keyword evidence="2" id="KW-1185">Reference proteome</keyword>
<dbReference type="Proteomes" id="UP000308600">
    <property type="component" value="Unassembled WGS sequence"/>
</dbReference>
<accession>A0ACD3AKL5</accession>
<evidence type="ECO:0000313" key="2">
    <source>
        <dbReference type="Proteomes" id="UP000308600"/>
    </source>
</evidence>
<name>A0ACD3AKL5_9AGAR</name>
<gene>
    <name evidence="1" type="ORF">BDN72DRAFT_880692</name>
</gene>
<protein>
    <submittedName>
        <fullName evidence="1">Uncharacterized protein</fullName>
    </submittedName>
</protein>
<reference evidence="1 2" key="1">
    <citation type="journal article" date="2019" name="Nat. Ecol. Evol.">
        <title>Megaphylogeny resolves global patterns of mushroom evolution.</title>
        <authorList>
            <person name="Varga T."/>
            <person name="Krizsan K."/>
            <person name="Foldi C."/>
            <person name="Dima B."/>
            <person name="Sanchez-Garcia M."/>
            <person name="Sanchez-Ramirez S."/>
            <person name="Szollosi G.J."/>
            <person name="Szarkandi J.G."/>
            <person name="Papp V."/>
            <person name="Albert L."/>
            <person name="Andreopoulos W."/>
            <person name="Angelini C."/>
            <person name="Antonin V."/>
            <person name="Barry K.W."/>
            <person name="Bougher N.L."/>
            <person name="Buchanan P."/>
            <person name="Buyck B."/>
            <person name="Bense V."/>
            <person name="Catcheside P."/>
            <person name="Chovatia M."/>
            <person name="Cooper J."/>
            <person name="Damon W."/>
            <person name="Desjardin D."/>
            <person name="Finy P."/>
            <person name="Geml J."/>
            <person name="Haridas S."/>
            <person name="Hughes K."/>
            <person name="Justo A."/>
            <person name="Karasinski D."/>
            <person name="Kautmanova I."/>
            <person name="Kiss B."/>
            <person name="Kocsube S."/>
            <person name="Kotiranta H."/>
            <person name="LaButti K.M."/>
            <person name="Lechner B.E."/>
            <person name="Liimatainen K."/>
            <person name="Lipzen A."/>
            <person name="Lukacs Z."/>
            <person name="Mihaltcheva S."/>
            <person name="Morgado L.N."/>
            <person name="Niskanen T."/>
            <person name="Noordeloos M.E."/>
            <person name="Ohm R.A."/>
            <person name="Ortiz-Santana B."/>
            <person name="Ovrebo C."/>
            <person name="Racz N."/>
            <person name="Riley R."/>
            <person name="Savchenko A."/>
            <person name="Shiryaev A."/>
            <person name="Soop K."/>
            <person name="Spirin V."/>
            <person name="Szebenyi C."/>
            <person name="Tomsovsky M."/>
            <person name="Tulloss R.E."/>
            <person name="Uehling J."/>
            <person name="Grigoriev I.V."/>
            <person name="Vagvolgyi C."/>
            <person name="Papp T."/>
            <person name="Martin F.M."/>
            <person name="Miettinen O."/>
            <person name="Hibbett D.S."/>
            <person name="Nagy L.G."/>
        </authorList>
    </citation>
    <scope>NUCLEOTIDE SEQUENCE [LARGE SCALE GENOMIC DNA]</scope>
    <source>
        <strain evidence="1 2">NL-1719</strain>
    </source>
</reference>
<dbReference type="EMBL" id="ML208424">
    <property type="protein sequence ID" value="TFK65849.1"/>
    <property type="molecule type" value="Genomic_DNA"/>
</dbReference>
<organism evidence="1 2">
    <name type="scientific">Pluteus cervinus</name>
    <dbReference type="NCBI Taxonomy" id="181527"/>
    <lineage>
        <taxon>Eukaryota</taxon>
        <taxon>Fungi</taxon>
        <taxon>Dikarya</taxon>
        <taxon>Basidiomycota</taxon>
        <taxon>Agaricomycotina</taxon>
        <taxon>Agaricomycetes</taxon>
        <taxon>Agaricomycetidae</taxon>
        <taxon>Agaricales</taxon>
        <taxon>Pluteineae</taxon>
        <taxon>Pluteaceae</taxon>
        <taxon>Pluteus</taxon>
    </lineage>
</organism>
<evidence type="ECO:0000313" key="1">
    <source>
        <dbReference type="EMBL" id="TFK65849.1"/>
    </source>
</evidence>